<dbReference type="Pfam" id="PF03682">
    <property type="entry name" value="UPF0158"/>
    <property type="match status" value="1"/>
</dbReference>
<dbReference type="InterPro" id="IPR005361">
    <property type="entry name" value="UPF0158"/>
</dbReference>
<reference evidence="1 2" key="1">
    <citation type="submission" date="2017-01" db="EMBL/GenBank/DDBJ databases">
        <title>The cable genome- insights into the physiology and evolution of filamentous bacteria capable of sulfide oxidation via long distance electron transfer.</title>
        <authorList>
            <person name="Schreiber L."/>
            <person name="Bjerg J.T."/>
            <person name="Boggild A."/>
            <person name="Van De Vossenberg J."/>
            <person name="Meysman F."/>
            <person name="Nielsen L.P."/>
            <person name="Schramm A."/>
            <person name="Kjeldsen K.U."/>
        </authorList>
    </citation>
    <scope>NUCLEOTIDE SEQUENCE [LARGE SCALE GENOMIC DNA]</scope>
    <source>
        <strain evidence="1">A1</strain>
    </source>
</reference>
<proteinExistence type="predicted"/>
<name>A0A3S3RUL3_9BACT</name>
<gene>
    <name evidence="1" type="ORF">VT98_11541</name>
</gene>
<evidence type="ECO:0000313" key="1">
    <source>
        <dbReference type="EMBL" id="RWX48416.1"/>
    </source>
</evidence>
<evidence type="ECO:0000313" key="2">
    <source>
        <dbReference type="Proteomes" id="UP000288086"/>
    </source>
</evidence>
<dbReference type="EMBL" id="MTKP01000154">
    <property type="protein sequence ID" value="RWX48416.1"/>
    <property type="molecule type" value="Genomic_DNA"/>
</dbReference>
<dbReference type="AlphaFoldDB" id="A0A3S3RUL3"/>
<organism evidence="1 2">
    <name type="scientific">Candidatus Electrothrix communis</name>
    <dbReference type="NCBI Taxonomy" id="1859133"/>
    <lineage>
        <taxon>Bacteria</taxon>
        <taxon>Pseudomonadati</taxon>
        <taxon>Thermodesulfobacteriota</taxon>
        <taxon>Desulfobulbia</taxon>
        <taxon>Desulfobulbales</taxon>
        <taxon>Desulfobulbaceae</taxon>
        <taxon>Candidatus Electrothrix</taxon>
    </lineage>
</organism>
<dbReference type="Proteomes" id="UP000288086">
    <property type="component" value="Unassembled WGS sequence"/>
</dbReference>
<sequence>MKVKIAQIADALQMQIDESSAYLNTADGEVYIVSNEELSAAEEGEPPIEDFPEWQQEAVKIAQQIINDDHYIALPTKYDIHEYAIMEEFCDSVADQKVSDALQIAIQGKGAFRRFKDACHRFEISDQWYSYQTEALKEIAVSWCQENDLEYEV</sequence>
<comment type="caution">
    <text evidence="1">The sequence shown here is derived from an EMBL/GenBank/DDBJ whole genome shotgun (WGS) entry which is preliminary data.</text>
</comment>
<protein>
    <submittedName>
        <fullName evidence="1">Uncharacterized protein</fullName>
    </submittedName>
</protein>
<accession>A0A3S3RUL3</accession>
<keyword evidence="2" id="KW-1185">Reference proteome</keyword>